<organism evidence="1 2">
    <name type="scientific">Nocardioides pocheonensis</name>
    <dbReference type="NCBI Taxonomy" id="661485"/>
    <lineage>
        <taxon>Bacteria</taxon>
        <taxon>Bacillati</taxon>
        <taxon>Actinomycetota</taxon>
        <taxon>Actinomycetes</taxon>
        <taxon>Propionibacteriales</taxon>
        <taxon>Nocardioidaceae</taxon>
        <taxon>Nocardioides</taxon>
    </lineage>
</organism>
<name>A0A3N0GG71_9ACTN</name>
<sequence length="75" mass="8038">MAPRSLGLVSVRRCEGCGALFLESSALGALIEAENDWHAHQSANTAALPRITAEMSEPPAAQPRSRAYVESLFRA</sequence>
<comment type="caution">
    <text evidence="1">The sequence shown here is derived from an EMBL/GenBank/DDBJ whole genome shotgun (WGS) entry which is preliminary data.</text>
</comment>
<keyword evidence="2" id="KW-1185">Reference proteome</keyword>
<reference evidence="1 2" key="1">
    <citation type="submission" date="2018-11" db="EMBL/GenBank/DDBJ databases">
        <authorList>
            <person name="Li F."/>
        </authorList>
    </citation>
    <scope>NUCLEOTIDE SEQUENCE [LARGE SCALE GENOMIC DNA]</scope>
    <source>
        <strain evidence="1 2">Gsoil 818</strain>
    </source>
</reference>
<protein>
    <recommendedName>
        <fullName evidence="3">Transcription factor zinc-finger domain-containing protein</fullName>
    </recommendedName>
</protein>
<dbReference type="Proteomes" id="UP000279994">
    <property type="component" value="Unassembled WGS sequence"/>
</dbReference>
<gene>
    <name evidence="1" type="ORF">EFL26_23770</name>
</gene>
<dbReference type="EMBL" id="RJSF01000049">
    <property type="protein sequence ID" value="RNM11162.1"/>
    <property type="molecule type" value="Genomic_DNA"/>
</dbReference>
<proteinExistence type="predicted"/>
<evidence type="ECO:0008006" key="3">
    <source>
        <dbReference type="Google" id="ProtNLM"/>
    </source>
</evidence>
<accession>A0A3N0GG71</accession>
<evidence type="ECO:0000313" key="2">
    <source>
        <dbReference type="Proteomes" id="UP000279994"/>
    </source>
</evidence>
<dbReference type="AlphaFoldDB" id="A0A3N0GG71"/>
<evidence type="ECO:0000313" key="1">
    <source>
        <dbReference type="EMBL" id="RNM11162.1"/>
    </source>
</evidence>